<keyword evidence="2" id="KW-1185">Reference proteome</keyword>
<evidence type="ECO:0000313" key="2">
    <source>
        <dbReference type="Proteomes" id="UP001050691"/>
    </source>
</evidence>
<name>A0AAV5AAJ2_9AGAM</name>
<evidence type="ECO:0000313" key="1">
    <source>
        <dbReference type="EMBL" id="GJJ09531.1"/>
    </source>
</evidence>
<organism evidence="1 2">
    <name type="scientific">Clathrus columnatus</name>
    <dbReference type="NCBI Taxonomy" id="1419009"/>
    <lineage>
        <taxon>Eukaryota</taxon>
        <taxon>Fungi</taxon>
        <taxon>Dikarya</taxon>
        <taxon>Basidiomycota</taxon>
        <taxon>Agaricomycotina</taxon>
        <taxon>Agaricomycetes</taxon>
        <taxon>Phallomycetidae</taxon>
        <taxon>Phallales</taxon>
        <taxon>Clathraceae</taxon>
        <taxon>Clathrus</taxon>
    </lineage>
</organism>
<accession>A0AAV5AAJ2</accession>
<proteinExistence type="predicted"/>
<sequence>MSSHNSNFDSRETSAHRSEVLPADLYKHLRKFTSTHSTLLAWAGFQALELKRVPSNIRKSALLVELTWRGGSDPGRRFEVASTHLVSLSILASDPVVCADIQRREDRSRRSGGIGTAVILLQCGRISQVMPVEVDSPAKVTWSTITEWEDLLCRWIDCGTGPFEPPYVPKIPLLILYIQPSYQEFSINDLK</sequence>
<gene>
    <name evidence="1" type="ORF">Clacol_003754</name>
</gene>
<protein>
    <submittedName>
        <fullName evidence="1">Uncharacterized protein</fullName>
    </submittedName>
</protein>
<dbReference type="EMBL" id="BPWL01000004">
    <property type="protein sequence ID" value="GJJ09531.1"/>
    <property type="molecule type" value="Genomic_DNA"/>
</dbReference>
<dbReference type="Proteomes" id="UP001050691">
    <property type="component" value="Unassembled WGS sequence"/>
</dbReference>
<reference evidence="1" key="1">
    <citation type="submission" date="2021-10" db="EMBL/GenBank/DDBJ databases">
        <title>De novo Genome Assembly of Clathrus columnatus (Basidiomycota, Fungi) Using Illumina and Nanopore Sequence Data.</title>
        <authorList>
            <person name="Ogiso-Tanaka E."/>
            <person name="Itagaki H."/>
            <person name="Hosoya T."/>
            <person name="Hosaka K."/>
        </authorList>
    </citation>
    <scope>NUCLEOTIDE SEQUENCE</scope>
    <source>
        <strain evidence="1">MO-923</strain>
    </source>
</reference>
<comment type="caution">
    <text evidence="1">The sequence shown here is derived from an EMBL/GenBank/DDBJ whole genome shotgun (WGS) entry which is preliminary data.</text>
</comment>
<dbReference type="AlphaFoldDB" id="A0AAV5AAJ2"/>